<organism evidence="5 6">
    <name type="scientific">Clostridium saccharobutylicum</name>
    <dbReference type="NCBI Taxonomy" id="169679"/>
    <lineage>
        <taxon>Bacteria</taxon>
        <taxon>Bacillati</taxon>
        <taxon>Bacillota</taxon>
        <taxon>Clostridia</taxon>
        <taxon>Eubacteriales</taxon>
        <taxon>Clostridiaceae</taxon>
        <taxon>Clostridium</taxon>
    </lineage>
</organism>
<dbReference type="RefSeq" id="WP_242949931.1">
    <property type="nucleotide sequence ID" value="NZ_LZYZ01000004.1"/>
</dbReference>
<dbReference type="SMART" id="SM00850">
    <property type="entry name" value="LytTR"/>
    <property type="match status" value="1"/>
</dbReference>
<feature type="domain" description="Response regulatory" evidence="4">
    <location>
        <begin position="3"/>
        <end position="120"/>
    </location>
</feature>
<dbReference type="InterPro" id="IPR011006">
    <property type="entry name" value="CheY-like_superfamily"/>
</dbReference>
<dbReference type="PANTHER" id="PTHR37299">
    <property type="entry name" value="TRANSCRIPTIONAL REGULATOR-RELATED"/>
    <property type="match status" value="1"/>
</dbReference>
<evidence type="ECO:0000256" key="1">
    <source>
        <dbReference type="ARBA" id="ARBA00018672"/>
    </source>
</evidence>
<dbReference type="GO" id="GO:0000156">
    <property type="term" value="F:phosphorelay response regulator activity"/>
    <property type="evidence" value="ECO:0007669"/>
    <property type="project" value="InterPro"/>
</dbReference>
<comment type="function">
    <text evidence="2">May play the central regulatory role in sporulation. It may be an element of the effector pathway responsible for the activation of sporulation genes in response to nutritional stress. Spo0A may act in concert with spo0H (a sigma factor) to control the expression of some genes that are critical to the sporulation process.</text>
</comment>
<name>A0A1S8N6A7_CLOSA</name>
<dbReference type="PANTHER" id="PTHR37299:SF1">
    <property type="entry name" value="STAGE 0 SPORULATION PROTEIN A HOMOLOG"/>
    <property type="match status" value="1"/>
</dbReference>
<comment type="caution">
    <text evidence="5">The sequence shown here is derived from an EMBL/GenBank/DDBJ whole genome shotgun (WGS) entry which is preliminary data.</text>
</comment>
<feature type="modified residue" description="4-aspartylphosphate" evidence="3">
    <location>
        <position position="54"/>
    </location>
</feature>
<dbReference type="Proteomes" id="UP000191154">
    <property type="component" value="Unassembled WGS sequence"/>
</dbReference>
<dbReference type="InterPro" id="IPR007492">
    <property type="entry name" value="LytTR_DNA-bd_dom"/>
</dbReference>
<reference evidence="5 6" key="1">
    <citation type="submission" date="2016-05" db="EMBL/GenBank/DDBJ databases">
        <title>Microbial solvent formation.</title>
        <authorList>
            <person name="Poehlein A."/>
            <person name="Montoya Solano J.D."/>
            <person name="Flitsch S."/>
            <person name="Krabben P."/>
            <person name="Duerre P."/>
            <person name="Daniel R."/>
        </authorList>
    </citation>
    <scope>NUCLEOTIDE SEQUENCE [LARGE SCALE GENOMIC DNA]</scope>
    <source>
        <strain evidence="5 6">L1-8</strain>
    </source>
</reference>
<evidence type="ECO:0000313" key="6">
    <source>
        <dbReference type="Proteomes" id="UP000191154"/>
    </source>
</evidence>
<dbReference type="Pfam" id="PF00072">
    <property type="entry name" value="Response_reg"/>
    <property type="match status" value="1"/>
</dbReference>
<dbReference type="Gene3D" id="2.40.50.1020">
    <property type="entry name" value="LytTr DNA-binding domain"/>
    <property type="match status" value="1"/>
</dbReference>
<dbReference type="Pfam" id="PF04397">
    <property type="entry name" value="LytTR"/>
    <property type="match status" value="1"/>
</dbReference>
<protein>
    <recommendedName>
        <fullName evidence="1">Stage 0 sporulation protein A homolog</fullName>
    </recommendedName>
</protein>
<dbReference type="STRING" id="169679.CSACC_05710"/>
<evidence type="ECO:0000313" key="5">
    <source>
        <dbReference type="EMBL" id="OOM11933.1"/>
    </source>
</evidence>
<evidence type="ECO:0000256" key="3">
    <source>
        <dbReference type="PROSITE-ProRule" id="PRU00169"/>
    </source>
</evidence>
<dbReference type="GO" id="GO:0003677">
    <property type="term" value="F:DNA binding"/>
    <property type="evidence" value="ECO:0007669"/>
    <property type="project" value="InterPro"/>
</dbReference>
<dbReference type="PROSITE" id="PS50110">
    <property type="entry name" value="RESPONSE_REGULATORY"/>
    <property type="match status" value="1"/>
</dbReference>
<evidence type="ECO:0000256" key="2">
    <source>
        <dbReference type="ARBA" id="ARBA00024867"/>
    </source>
</evidence>
<proteinExistence type="predicted"/>
<sequence length="248" mass="28725">MYSVILVEDNIEERNILKKMLLSISEFIKIYEADSEATALNIIQNNDINMFLIDINLKQSSGLDLAMEIRSISKYEFRQIIFLTTHMAYITQAFKKTHCYDYILKPYDYKEVQVMLNKLILNESSYKDKEEDKELVITLKSGIYVGIKIKEIIFIEVIGKNCEVNTINGLYTANNMSLKKIMKLIDCEDIIQSHRSFAVNKGYISKIEKIDIKLSAVYFNNSSKTALLGYKFKNNVIDEFKKGKVILC</sequence>
<evidence type="ECO:0000259" key="4">
    <source>
        <dbReference type="PROSITE" id="PS50110"/>
    </source>
</evidence>
<dbReference type="InterPro" id="IPR001789">
    <property type="entry name" value="Sig_transdc_resp-reg_receiver"/>
</dbReference>
<dbReference type="SUPFAM" id="SSF52172">
    <property type="entry name" value="CheY-like"/>
    <property type="match status" value="1"/>
</dbReference>
<dbReference type="EMBL" id="LZYZ01000004">
    <property type="protein sequence ID" value="OOM11933.1"/>
    <property type="molecule type" value="Genomic_DNA"/>
</dbReference>
<accession>A0A1S8N6A7</accession>
<gene>
    <name evidence="5" type="primary">lytR_3</name>
    <name evidence="5" type="ORF">CLOSAC_23610</name>
</gene>
<dbReference type="SMART" id="SM00448">
    <property type="entry name" value="REC"/>
    <property type="match status" value="1"/>
</dbReference>
<dbReference type="Gene3D" id="3.40.50.2300">
    <property type="match status" value="1"/>
</dbReference>
<keyword evidence="3" id="KW-0597">Phosphoprotein</keyword>
<dbReference type="InterPro" id="IPR046947">
    <property type="entry name" value="LytR-like"/>
</dbReference>
<dbReference type="AlphaFoldDB" id="A0A1S8N6A7"/>